<evidence type="ECO:0000313" key="2">
    <source>
        <dbReference type="Proteomes" id="UP000267027"/>
    </source>
</evidence>
<evidence type="ECO:0000313" key="3">
    <source>
        <dbReference type="WBParaSite" id="ACOC_0000684701-mRNA-1"/>
    </source>
</evidence>
<sequence length="379" mass="43344">VLCLGDKKGVEVVKDALKQVIDVHKSFGIKYLHIGSDEAFEFGVCQQSVEWISRHAIGGDKQLLALSHMKDIALFVKELTEGTTVLAWHDMLKAFDFHLIADLKLGELIEPVIWDYSENIVTMTGVNRLRFLFFTDSAFSDLASNFPVVWASSAYKGANFPSAKYIDIQHYETNNLAWIDTKIVGFGSGAKVRKIPRHYYNRMAEIRSYGYNMRNITNGYAVDGIECTDCVDGSEKGCFTGFSVYLLFQGSAQQTISFINSELDKNHHLLGWMSPYSIRHNITQNWFVSALTSLIDEGFQMLIFKYLREIQSFIEGLLAQILPIDRDLRKELSNFFFTSTVEEFMFATVSPIIDRLRNYLNEAKRLSHIRVYPKRSLEL</sequence>
<keyword evidence="2" id="KW-1185">Reference proteome</keyword>
<dbReference type="SUPFAM" id="SSF51445">
    <property type="entry name" value="(Trans)glycosidases"/>
    <property type="match status" value="1"/>
</dbReference>
<dbReference type="GO" id="GO:0015929">
    <property type="term" value="F:hexosaminidase activity"/>
    <property type="evidence" value="ECO:0007669"/>
    <property type="project" value="InterPro"/>
</dbReference>
<protein>
    <submittedName>
        <fullName evidence="3">Beta-N-acetylhexosaminidase</fullName>
    </submittedName>
</protein>
<gene>
    <name evidence="1" type="ORF">ACOC_LOCUS6848</name>
</gene>
<reference evidence="1 2" key="2">
    <citation type="submission" date="2018-11" db="EMBL/GenBank/DDBJ databases">
        <authorList>
            <consortium name="Pathogen Informatics"/>
        </authorList>
    </citation>
    <scope>NUCLEOTIDE SEQUENCE [LARGE SCALE GENOMIC DNA]</scope>
    <source>
        <strain evidence="1 2">Costa Rica</strain>
    </source>
</reference>
<dbReference type="Proteomes" id="UP000267027">
    <property type="component" value="Unassembled WGS sequence"/>
</dbReference>
<dbReference type="InterPro" id="IPR017853">
    <property type="entry name" value="GH"/>
</dbReference>
<dbReference type="InterPro" id="IPR038901">
    <property type="entry name" value="HEXDC-like"/>
</dbReference>
<dbReference type="OrthoDB" id="47475at2759"/>
<dbReference type="PANTHER" id="PTHR21040">
    <property type="entry name" value="BCDNA.GH04120"/>
    <property type="match status" value="1"/>
</dbReference>
<dbReference type="WBParaSite" id="ACOC_0000684701-mRNA-1">
    <property type="protein sequence ID" value="ACOC_0000684701-mRNA-1"/>
    <property type="gene ID" value="ACOC_0000684701"/>
</dbReference>
<dbReference type="Gene3D" id="3.20.20.80">
    <property type="entry name" value="Glycosidases"/>
    <property type="match status" value="1"/>
</dbReference>
<organism evidence="3">
    <name type="scientific">Angiostrongylus costaricensis</name>
    <name type="common">Nematode worm</name>
    <dbReference type="NCBI Taxonomy" id="334426"/>
    <lineage>
        <taxon>Eukaryota</taxon>
        <taxon>Metazoa</taxon>
        <taxon>Ecdysozoa</taxon>
        <taxon>Nematoda</taxon>
        <taxon>Chromadorea</taxon>
        <taxon>Rhabditida</taxon>
        <taxon>Rhabditina</taxon>
        <taxon>Rhabditomorpha</taxon>
        <taxon>Strongyloidea</taxon>
        <taxon>Metastrongylidae</taxon>
        <taxon>Angiostrongylus</taxon>
    </lineage>
</organism>
<dbReference type="PANTHER" id="PTHR21040:SF4">
    <property type="entry name" value="BETA-N-ACETYLHEXOSAMINIDASE"/>
    <property type="match status" value="1"/>
</dbReference>
<name>A0A0R3PNY5_ANGCS</name>
<evidence type="ECO:0000313" key="1">
    <source>
        <dbReference type="EMBL" id="VDM58433.1"/>
    </source>
</evidence>
<dbReference type="EMBL" id="UYYA01003983">
    <property type="protein sequence ID" value="VDM58433.1"/>
    <property type="molecule type" value="Genomic_DNA"/>
</dbReference>
<dbReference type="AlphaFoldDB" id="A0A0R3PNY5"/>
<reference evidence="3" key="1">
    <citation type="submission" date="2017-02" db="UniProtKB">
        <authorList>
            <consortium name="WormBaseParasite"/>
        </authorList>
    </citation>
    <scope>IDENTIFICATION</scope>
</reference>
<accession>A0A0R3PNY5</accession>
<proteinExistence type="predicted"/>
<dbReference type="STRING" id="334426.A0A0R3PNY5"/>